<comment type="caution">
    <text evidence="2">The sequence shown here is derived from an EMBL/GenBank/DDBJ whole genome shotgun (WGS) entry which is preliminary data.</text>
</comment>
<evidence type="ECO:0000313" key="3">
    <source>
        <dbReference type="Proteomes" id="UP001501747"/>
    </source>
</evidence>
<keyword evidence="1" id="KW-0732">Signal</keyword>
<sequence>MWRARTPVLGVLVALLAGALVAPAAQANTGSMTTETTEVVANPDGSHTWTEHLQPVRVRRGSGWVPVDLKLVKRSDGTIAPAAAPVDLRFSAGGAGNRAPLVVLGRDSREVGLSWRTELPAPVLDGSQAAYREVLPGVDLVVRAEVEGFRQVLVVKSAQAANNPELRKIAFGQHTKDVTVRQSSAARSRTIGGLEAVDRTGSVVFSGDATRMWDSSGTAGGVTGPGEGGRSAVMGVELSASDIAISPDQGFLGDAATKYPVFLDPEFSWHGGKNHHAVVQSAWPDARNYDRTDGDLNELKAGYAQERGKTFNSRSFVEMDASAMRGKQIFSATLRTRVIHSHSCSGGPTEAWLTGPIGPDTTWLQQPAWHYQVDNVAVSNNARYCPSHGGSEFDVTRAVQQAAAENWQHVTIGLRARNEGVDTEWRRYEVNPALVVRYNSPPDEPAELSMEGGLIPCATGPERPVVFTKTPRLRARLSDPDGGLMDAGFRVLQGTADKHTWDGNEHHVADVPSGLFAEVQVRDGVIPGHGVYAWHVWSGDYSTSRWSKFCEFEIDTVPPGLPSAVSKEYPEGVQSPGVGKQGLFTLKPNGSNDVRQYRYTFSEWENDEPTQVIDAVHLGGEATVTWTPTKAGTHFLIIRSVDRAKNFSEILRYEIRVKST</sequence>
<dbReference type="NCBIfam" id="NF033679">
    <property type="entry name" value="DNRLRE_dom"/>
    <property type="match status" value="1"/>
</dbReference>
<dbReference type="RefSeq" id="WP_344875859.1">
    <property type="nucleotide sequence ID" value="NZ_BAABAL010000012.1"/>
</dbReference>
<organism evidence="2 3">
    <name type="scientific">Allokutzneria multivorans</name>
    <dbReference type="NCBI Taxonomy" id="1142134"/>
    <lineage>
        <taxon>Bacteria</taxon>
        <taxon>Bacillati</taxon>
        <taxon>Actinomycetota</taxon>
        <taxon>Actinomycetes</taxon>
        <taxon>Pseudonocardiales</taxon>
        <taxon>Pseudonocardiaceae</taxon>
        <taxon>Allokutzneria</taxon>
    </lineage>
</organism>
<dbReference type="EMBL" id="BAABAL010000012">
    <property type="protein sequence ID" value="GAA4009248.1"/>
    <property type="molecule type" value="Genomic_DNA"/>
</dbReference>
<reference evidence="3" key="1">
    <citation type="journal article" date="2019" name="Int. J. Syst. Evol. Microbiol.">
        <title>The Global Catalogue of Microorganisms (GCM) 10K type strain sequencing project: providing services to taxonomists for standard genome sequencing and annotation.</title>
        <authorList>
            <consortium name="The Broad Institute Genomics Platform"/>
            <consortium name="The Broad Institute Genome Sequencing Center for Infectious Disease"/>
            <person name="Wu L."/>
            <person name="Ma J."/>
        </authorList>
    </citation>
    <scope>NUCLEOTIDE SEQUENCE [LARGE SCALE GENOMIC DNA]</scope>
    <source>
        <strain evidence="3">JCM 17342</strain>
    </source>
</reference>
<feature type="signal peptide" evidence="1">
    <location>
        <begin position="1"/>
        <end position="27"/>
    </location>
</feature>
<keyword evidence="3" id="KW-1185">Reference proteome</keyword>
<name>A0ABP7SBI6_9PSEU</name>
<accession>A0ABP7SBI6</accession>
<gene>
    <name evidence="2" type="ORF">GCM10022247_34200</name>
</gene>
<protein>
    <submittedName>
        <fullName evidence="2">Uncharacterized protein</fullName>
    </submittedName>
</protein>
<evidence type="ECO:0000256" key="1">
    <source>
        <dbReference type="SAM" id="SignalP"/>
    </source>
</evidence>
<feature type="chain" id="PRO_5045591971" evidence="1">
    <location>
        <begin position="28"/>
        <end position="660"/>
    </location>
</feature>
<evidence type="ECO:0000313" key="2">
    <source>
        <dbReference type="EMBL" id="GAA4009248.1"/>
    </source>
</evidence>
<proteinExistence type="predicted"/>
<dbReference type="Proteomes" id="UP001501747">
    <property type="component" value="Unassembled WGS sequence"/>
</dbReference>